<feature type="region of interest" description="Disordered" evidence="1">
    <location>
        <begin position="67"/>
        <end position="124"/>
    </location>
</feature>
<evidence type="ECO:0000313" key="3">
    <source>
        <dbReference type="Proteomes" id="UP001365542"/>
    </source>
</evidence>
<evidence type="ECO:0000313" key="2">
    <source>
        <dbReference type="EMBL" id="KAK6538207.1"/>
    </source>
</evidence>
<sequence length="398" mass="44825">MLVSARDRENRVLHGATQNGKAQFPKTPGQGPSKTPFAGRKGDENAAGLMPIPGKTTFKAHAEAFQTPMGPQSRVPLGGKDTNLKAKHNLLYNDPLQQTTKPNKAGPASDTKQSARARRQTRLSITPKTLTSEDDELPEIEYIPPAPQDLPDIPDDYTRIDVSIVKQNLFRDANSTPMYDARRREQFRKLTEYDESKEEEELRLKVEAMLFEMEKGTDKGKDAWKELDTVDFGDTTVRQKKTPSTRAYEGATKSSMAKRGPPRPASALSNKSGNSGSMRKASTIHTRKPSAHIPARVQIPRENPRTGLVPSLSKHGDYHNAVGRKLGLIYHDELMEAKRKVETGECGVNDIDYDELEERALRENEKKITPKEDIEQKMRDLFRMDEEEEEVYQIPLDF</sequence>
<comment type="caution">
    <text evidence="2">The sequence shown here is derived from an EMBL/GenBank/DDBJ whole genome shotgun (WGS) entry which is preliminary data.</text>
</comment>
<dbReference type="AlphaFoldDB" id="A0AAV9XB16"/>
<accession>A0AAV9XB16</accession>
<reference evidence="2 3" key="1">
    <citation type="submission" date="2019-10" db="EMBL/GenBank/DDBJ databases">
        <authorList>
            <person name="Palmer J.M."/>
        </authorList>
    </citation>
    <scope>NUCLEOTIDE SEQUENCE [LARGE SCALE GENOMIC DNA]</scope>
    <source>
        <strain evidence="2 3">TWF694</strain>
    </source>
</reference>
<feature type="region of interest" description="Disordered" evidence="1">
    <location>
        <begin position="1"/>
        <end position="53"/>
    </location>
</feature>
<dbReference type="Proteomes" id="UP001365542">
    <property type="component" value="Unassembled WGS sequence"/>
</dbReference>
<name>A0AAV9XB16_9PEZI</name>
<feature type="compositionally biased region" description="Basic and acidic residues" evidence="1">
    <location>
        <begin position="1"/>
        <end position="12"/>
    </location>
</feature>
<evidence type="ECO:0000256" key="1">
    <source>
        <dbReference type="SAM" id="MobiDB-lite"/>
    </source>
</evidence>
<keyword evidence="3" id="KW-1185">Reference proteome</keyword>
<feature type="compositionally biased region" description="Polar residues" evidence="1">
    <location>
        <begin position="267"/>
        <end position="277"/>
    </location>
</feature>
<protein>
    <submittedName>
        <fullName evidence="2">Uncharacterized protein</fullName>
    </submittedName>
</protein>
<proteinExistence type="predicted"/>
<feature type="region of interest" description="Disordered" evidence="1">
    <location>
        <begin position="235"/>
        <end position="296"/>
    </location>
</feature>
<organism evidence="2 3">
    <name type="scientific">Orbilia ellipsospora</name>
    <dbReference type="NCBI Taxonomy" id="2528407"/>
    <lineage>
        <taxon>Eukaryota</taxon>
        <taxon>Fungi</taxon>
        <taxon>Dikarya</taxon>
        <taxon>Ascomycota</taxon>
        <taxon>Pezizomycotina</taxon>
        <taxon>Orbiliomycetes</taxon>
        <taxon>Orbiliales</taxon>
        <taxon>Orbiliaceae</taxon>
        <taxon>Orbilia</taxon>
    </lineage>
</organism>
<dbReference type="EMBL" id="JAVHJO010000008">
    <property type="protein sequence ID" value="KAK6538207.1"/>
    <property type="molecule type" value="Genomic_DNA"/>
</dbReference>
<gene>
    <name evidence="2" type="ORF">TWF694_011088</name>
</gene>